<dbReference type="EMBL" id="CALNXJ010000058">
    <property type="protein sequence ID" value="CAH3155349.1"/>
    <property type="molecule type" value="Genomic_DNA"/>
</dbReference>
<evidence type="ECO:0000313" key="1">
    <source>
        <dbReference type="EMBL" id="CAH3155349.1"/>
    </source>
</evidence>
<dbReference type="AlphaFoldDB" id="A0AAU9XTD1"/>
<gene>
    <name evidence="1" type="ORF">PMEA_00028034</name>
</gene>
<dbReference type="Proteomes" id="UP001159428">
    <property type="component" value="Unassembled WGS sequence"/>
</dbReference>
<proteinExistence type="predicted"/>
<accession>A0AAU9XTD1</accession>
<comment type="caution">
    <text evidence="1">The sequence shown here is derived from an EMBL/GenBank/DDBJ whole genome shotgun (WGS) entry which is preliminary data.</text>
</comment>
<reference evidence="1 2" key="1">
    <citation type="submission" date="2022-05" db="EMBL/GenBank/DDBJ databases">
        <authorList>
            <consortium name="Genoscope - CEA"/>
            <person name="William W."/>
        </authorList>
    </citation>
    <scope>NUCLEOTIDE SEQUENCE [LARGE SCALE GENOMIC DNA]</scope>
</reference>
<organism evidence="1 2">
    <name type="scientific">Pocillopora meandrina</name>
    <dbReference type="NCBI Taxonomy" id="46732"/>
    <lineage>
        <taxon>Eukaryota</taxon>
        <taxon>Metazoa</taxon>
        <taxon>Cnidaria</taxon>
        <taxon>Anthozoa</taxon>
        <taxon>Hexacorallia</taxon>
        <taxon>Scleractinia</taxon>
        <taxon>Astrocoeniina</taxon>
        <taxon>Pocilloporidae</taxon>
        <taxon>Pocillopora</taxon>
    </lineage>
</organism>
<protein>
    <submittedName>
        <fullName evidence="1">Uncharacterized protein</fullName>
    </submittedName>
</protein>
<keyword evidence="2" id="KW-1185">Reference proteome</keyword>
<evidence type="ECO:0000313" key="2">
    <source>
        <dbReference type="Proteomes" id="UP001159428"/>
    </source>
</evidence>
<sequence length="66" mass="7479">MNLLQISALADGDVRELITSLQGHGLLPNLLRCGNCNLDMVISARNEDHVHGYQCRYEPDYQMLSY</sequence>
<name>A0AAU9XTD1_9CNID</name>